<sequence>MNKKSIITCTVFMIFHITLSQGLECYQHNYCLGNCPELSNSTVECAKDESRCWKITSPLGTMRGCGKHRCEVQINVGVFNTANVCCFDNLCNSSVQIKLTTASIFLTSLITFIYAWCFK</sequence>
<feature type="transmembrane region" description="Helical" evidence="1">
    <location>
        <begin position="99"/>
        <end position="118"/>
    </location>
</feature>
<evidence type="ECO:0000313" key="4">
    <source>
        <dbReference type="Proteomes" id="UP000663889"/>
    </source>
</evidence>
<evidence type="ECO:0000256" key="2">
    <source>
        <dbReference type="SAM" id="SignalP"/>
    </source>
</evidence>
<dbReference type="EMBL" id="CAJNOU010003199">
    <property type="protein sequence ID" value="CAF1376362.1"/>
    <property type="molecule type" value="Genomic_DNA"/>
</dbReference>
<dbReference type="InterPro" id="IPR045860">
    <property type="entry name" value="Snake_toxin-like_sf"/>
</dbReference>
<evidence type="ECO:0000256" key="1">
    <source>
        <dbReference type="SAM" id="Phobius"/>
    </source>
</evidence>
<protein>
    <submittedName>
        <fullName evidence="3">Uncharacterized protein</fullName>
    </submittedName>
</protein>
<keyword evidence="1" id="KW-0812">Transmembrane</keyword>
<feature type="signal peptide" evidence="2">
    <location>
        <begin position="1"/>
        <end position="22"/>
    </location>
</feature>
<organism evidence="3 4">
    <name type="scientific">Rotaria sordida</name>
    <dbReference type="NCBI Taxonomy" id="392033"/>
    <lineage>
        <taxon>Eukaryota</taxon>
        <taxon>Metazoa</taxon>
        <taxon>Spiralia</taxon>
        <taxon>Gnathifera</taxon>
        <taxon>Rotifera</taxon>
        <taxon>Eurotatoria</taxon>
        <taxon>Bdelloidea</taxon>
        <taxon>Philodinida</taxon>
        <taxon>Philodinidae</taxon>
        <taxon>Rotaria</taxon>
    </lineage>
</organism>
<feature type="chain" id="PRO_5032827406" evidence="2">
    <location>
        <begin position="23"/>
        <end position="119"/>
    </location>
</feature>
<name>A0A815J9G2_9BILA</name>
<comment type="caution">
    <text evidence="3">The sequence shown here is derived from an EMBL/GenBank/DDBJ whole genome shotgun (WGS) entry which is preliminary data.</text>
</comment>
<proteinExistence type="predicted"/>
<keyword evidence="2" id="KW-0732">Signal</keyword>
<accession>A0A815J9G2</accession>
<gene>
    <name evidence="3" type="ORF">SEV965_LOCUS30169</name>
</gene>
<keyword evidence="1" id="KW-0472">Membrane</keyword>
<evidence type="ECO:0000313" key="3">
    <source>
        <dbReference type="EMBL" id="CAF1376362.1"/>
    </source>
</evidence>
<keyword evidence="1" id="KW-1133">Transmembrane helix</keyword>
<dbReference type="AlphaFoldDB" id="A0A815J9G2"/>
<reference evidence="3" key="1">
    <citation type="submission" date="2021-02" db="EMBL/GenBank/DDBJ databases">
        <authorList>
            <person name="Nowell W R."/>
        </authorList>
    </citation>
    <scope>NUCLEOTIDE SEQUENCE</scope>
</reference>
<dbReference type="SUPFAM" id="SSF57302">
    <property type="entry name" value="Snake toxin-like"/>
    <property type="match status" value="1"/>
</dbReference>
<dbReference type="Proteomes" id="UP000663889">
    <property type="component" value="Unassembled WGS sequence"/>
</dbReference>